<dbReference type="PROSITE" id="PS51371">
    <property type="entry name" value="CBS"/>
    <property type="match status" value="1"/>
</dbReference>
<evidence type="ECO:0000256" key="1">
    <source>
        <dbReference type="ARBA" id="ARBA00001933"/>
    </source>
</evidence>
<evidence type="ECO:0000313" key="15">
    <source>
        <dbReference type="Proteomes" id="UP001146120"/>
    </source>
</evidence>
<dbReference type="CDD" id="cd01561">
    <property type="entry name" value="CBS_like"/>
    <property type="match status" value="1"/>
</dbReference>
<evidence type="ECO:0000259" key="13">
    <source>
        <dbReference type="PROSITE" id="PS51371"/>
    </source>
</evidence>
<sequence length="815" mass="88984">ANVPFNTPLRSLLLDGNAPTTRQTLRNVYMLNYTLVDQQRSCALQHERAASALHQSEDPATNMTTTQPTPMDAPAILPDILSAIGHTPMVRINSIGKKAHLECELLAKCEFFNAGGSVKDRIGRRMVEEAEKSGRIKPGDTLIEPTSGNTGIGLALAAAIKGYRCIITLPEKMSAEKVNVLKALGAEIIRTPTEAAWDSPESHIGVALRLQKEIPNAHILDQYVNPNNPLAHYEGTAEEILYQCDGKVDMVVMGVGTGGTISGVAKKLKERCPNVIIVGVDPVGSILAEPDSLNDKNRFQPYQVEGIGYDFIPQVLDRSLVDRWEKTNDQESFIMARRLIREEGLLCGGSCGSAMAAAVKAAASLTKGQRCVVLLPDSTRNYMTKFLNDNWMFAHNYVANPMHSSDNYSKYRKSMTTWWSGQPVAILKPSEPSTVLPTVPCNDVITLMQSRGYDQIPIVQNDRLLGVVTIGNLLAKVASGRVKRTDPVSAVMFTKFSRVTNETPLAELAEIFDKDYFAVVTTHANPAESRIVGLVTRIDLLNHISSITATSEAPGPSGTMQLPLLPLPQGTRRWLLAIGVLLLAGKGSQGVRRLLLRLVGPSATRPAAASPPWRLFSDFLKDLQTHKVDKVLLAADFCLVQAKDSADMYKVLVPPRTENTYILDALVRAGVEFGSLRPPASKRLLPLIMTLVPFLYLGLTYRMLRGMFGAETGVGKDGNKTKGLLRRGSDPRQRITFDDGVRLDNDVDLGAVAEECGHLGQQSGAQLASLVNEAALLAVRHNDTSVKQCHFELAMSRAYETHCKKLTGAFDYDVN</sequence>
<comment type="similarity">
    <text evidence="3 11">Belongs to the cysteine synthase/cystathionine beta-synthase family.</text>
</comment>
<dbReference type="Pfam" id="PF00571">
    <property type="entry name" value="CBS"/>
    <property type="match status" value="2"/>
</dbReference>
<name>A0AAV2YKE2_9STRA</name>
<evidence type="ECO:0000256" key="7">
    <source>
        <dbReference type="ARBA" id="ARBA00023239"/>
    </source>
</evidence>
<dbReference type="InterPro" id="IPR046342">
    <property type="entry name" value="CBS_dom_sf"/>
</dbReference>
<dbReference type="Gene3D" id="1.10.8.60">
    <property type="match status" value="1"/>
</dbReference>
<dbReference type="SUPFAM" id="SSF54631">
    <property type="entry name" value="CBS-domain pair"/>
    <property type="match status" value="1"/>
</dbReference>
<keyword evidence="7 11" id="KW-0456">Lyase</keyword>
<evidence type="ECO:0000256" key="2">
    <source>
        <dbReference type="ARBA" id="ARBA00005003"/>
    </source>
</evidence>
<comment type="caution">
    <text evidence="14">The sequence shown here is derived from an EMBL/GenBank/DDBJ whole genome shotgun (WGS) entry which is preliminary data.</text>
</comment>
<evidence type="ECO:0000256" key="11">
    <source>
        <dbReference type="RuleBase" id="RU361204"/>
    </source>
</evidence>
<feature type="region of interest" description="Disordered" evidence="12">
    <location>
        <begin position="48"/>
        <end position="68"/>
    </location>
</feature>
<dbReference type="GO" id="GO:0019343">
    <property type="term" value="P:cysteine biosynthetic process via cystathionine"/>
    <property type="evidence" value="ECO:0007669"/>
    <property type="project" value="UniProtKB-UniRule"/>
</dbReference>
<comment type="catalytic activity">
    <reaction evidence="9 11">
        <text>L-homocysteine + L-serine = L,L-cystathionine + H2O</text>
        <dbReference type="Rhea" id="RHEA:10112"/>
        <dbReference type="ChEBI" id="CHEBI:15377"/>
        <dbReference type="ChEBI" id="CHEBI:33384"/>
        <dbReference type="ChEBI" id="CHEBI:58161"/>
        <dbReference type="ChEBI" id="CHEBI:58199"/>
        <dbReference type="EC" id="4.2.1.22"/>
    </reaction>
</comment>
<feature type="compositionally biased region" description="Polar residues" evidence="12">
    <location>
        <begin position="58"/>
        <end position="68"/>
    </location>
</feature>
<keyword evidence="15" id="KW-1185">Reference proteome</keyword>
<feature type="non-terminal residue" evidence="14">
    <location>
        <position position="1"/>
    </location>
</feature>
<evidence type="ECO:0000313" key="14">
    <source>
        <dbReference type="EMBL" id="DAZ95465.1"/>
    </source>
</evidence>
<dbReference type="SMART" id="SM00116">
    <property type="entry name" value="CBS"/>
    <property type="match status" value="2"/>
</dbReference>
<comment type="pathway">
    <text evidence="2">Amino-acid biosynthesis; L-cysteine biosynthesis; L-cysteine from L-homocysteine and L-serine: step 1/2.</text>
</comment>
<dbReference type="InterPro" id="IPR050214">
    <property type="entry name" value="Cys_Synth/Cystath_Beta-Synth"/>
</dbReference>
<dbReference type="InterPro" id="IPR001216">
    <property type="entry name" value="P-phosphate_BS"/>
</dbReference>
<accession>A0AAV2YKE2</accession>
<dbReference type="InterPro" id="IPR036052">
    <property type="entry name" value="TrpB-like_PALP_sf"/>
</dbReference>
<keyword evidence="6 10" id="KW-0129">CBS domain</keyword>
<keyword evidence="11" id="KW-0028">Amino-acid biosynthesis</keyword>
<comment type="cofactor">
    <cofactor evidence="1 11">
        <name>pyridoxal 5'-phosphate</name>
        <dbReference type="ChEBI" id="CHEBI:597326"/>
    </cofactor>
</comment>
<keyword evidence="11" id="KW-0198">Cysteine biosynthesis</keyword>
<dbReference type="Gene3D" id="3.40.50.1100">
    <property type="match status" value="2"/>
</dbReference>
<evidence type="ECO:0000256" key="6">
    <source>
        <dbReference type="ARBA" id="ARBA00023122"/>
    </source>
</evidence>
<dbReference type="FunFam" id="3.40.50.1100:FF:000003">
    <property type="entry name" value="Cystathionine beta-synthase"/>
    <property type="match status" value="1"/>
</dbReference>
<dbReference type="InterPro" id="IPR005857">
    <property type="entry name" value="Cysta_beta_synth"/>
</dbReference>
<evidence type="ECO:0000256" key="10">
    <source>
        <dbReference type="PROSITE-ProRule" id="PRU00703"/>
    </source>
</evidence>
<gene>
    <name evidence="14" type="ORF">N0F65_002150</name>
</gene>
<dbReference type="GO" id="GO:0004122">
    <property type="term" value="F:cystathionine beta-synthase activity"/>
    <property type="evidence" value="ECO:0007669"/>
    <property type="project" value="UniProtKB-UniRule"/>
</dbReference>
<dbReference type="EC" id="4.2.1.22" evidence="4 11"/>
<dbReference type="Pfam" id="PF00291">
    <property type="entry name" value="PALP"/>
    <property type="match status" value="1"/>
</dbReference>
<evidence type="ECO:0000256" key="8">
    <source>
        <dbReference type="ARBA" id="ARBA00026192"/>
    </source>
</evidence>
<dbReference type="InterPro" id="IPR001926">
    <property type="entry name" value="TrpB-like_PALP"/>
</dbReference>
<keyword evidence="5 11" id="KW-0663">Pyridoxal phosphate</keyword>
<dbReference type="InterPro" id="IPR046353">
    <property type="entry name" value="CBS_C"/>
</dbReference>
<dbReference type="Gene3D" id="3.10.580.10">
    <property type="entry name" value="CBS-domain"/>
    <property type="match status" value="1"/>
</dbReference>
<organism evidence="14 15">
    <name type="scientific">Lagenidium giganteum</name>
    <dbReference type="NCBI Taxonomy" id="4803"/>
    <lineage>
        <taxon>Eukaryota</taxon>
        <taxon>Sar</taxon>
        <taxon>Stramenopiles</taxon>
        <taxon>Oomycota</taxon>
        <taxon>Peronosporomycetes</taxon>
        <taxon>Pythiales</taxon>
        <taxon>Pythiaceae</taxon>
    </lineage>
</organism>
<reference evidence="14" key="2">
    <citation type="journal article" date="2023" name="Microbiol Resour">
        <title>Decontamination and Annotation of the Draft Genome Sequence of the Oomycete Lagenidium giganteum ARSEF 373.</title>
        <authorList>
            <person name="Morgan W.R."/>
            <person name="Tartar A."/>
        </authorList>
    </citation>
    <scope>NUCLEOTIDE SEQUENCE</scope>
    <source>
        <strain evidence="14">ARSEF 373</strain>
    </source>
</reference>
<dbReference type="Proteomes" id="UP001146120">
    <property type="component" value="Unassembled WGS sequence"/>
</dbReference>
<evidence type="ECO:0000256" key="3">
    <source>
        <dbReference type="ARBA" id="ARBA00007103"/>
    </source>
</evidence>
<dbReference type="InterPro" id="IPR000644">
    <property type="entry name" value="CBS_dom"/>
</dbReference>
<feature type="domain" description="CBS" evidence="13">
    <location>
        <begin position="427"/>
        <end position="484"/>
    </location>
</feature>
<protein>
    <recommendedName>
        <fullName evidence="8 11">Cystathionine beta-synthase</fullName>
        <ecNumber evidence="4 11">4.2.1.22</ecNumber>
    </recommendedName>
</protein>
<evidence type="ECO:0000256" key="9">
    <source>
        <dbReference type="ARBA" id="ARBA00047490"/>
    </source>
</evidence>
<dbReference type="PANTHER" id="PTHR10314">
    <property type="entry name" value="CYSTATHIONINE BETA-SYNTHASE"/>
    <property type="match status" value="1"/>
</dbReference>
<dbReference type="AlphaFoldDB" id="A0AAV2YKE2"/>
<dbReference type="SUPFAM" id="SSF53686">
    <property type="entry name" value="Tryptophan synthase beta subunit-like PLP-dependent enzymes"/>
    <property type="match status" value="1"/>
</dbReference>
<evidence type="ECO:0000256" key="5">
    <source>
        <dbReference type="ARBA" id="ARBA00022898"/>
    </source>
</evidence>
<dbReference type="FunFam" id="3.40.50.1100:FF:000118">
    <property type="entry name" value="Related to CYS4-cystathionine beta-synthase"/>
    <property type="match status" value="1"/>
</dbReference>
<proteinExistence type="inferred from homology"/>
<dbReference type="EMBL" id="DAKRPA010000203">
    <property type="protein sequence ID" value="DAZ95465.1"/>
    <property type="molecule type" value="Genomic_DNA"/>
</dbReference>
<dbReference type="NCBIfam" id="TIGR01137">
    <property type="entry name" value="cysta_beta"/>
    <property type="match status" value="1"/>
</dbReference>
<dbReference type="GO" id="GO:0005737">
    <property type="term" value="C:cytoplasm"/>
    <property type="evidence" value="ECO:0007669"/>
    <property type="project" value="InterPro"/>
</dbReference>
<dbReference type="GO" id="GO:0006535">
    <property type="term" value="P:cysteine biosynthetic process from serine"/>
    <property type="evidence" value="ECO:0007669"/>
    <property type="project" value="UniProtKB-UniRule"/>
</dbReference>
<dbReference type="CDD" id="cd04608">
    <property type="entry name" value="CBS_pair_CBS"/>
    <property type="match status" value="1"/>
</dbReference>
<evidence type="ECO:0000256" key="12">
    <source>
        <dbReference type="SAM" id="MobiDB-lite"/>
    </source>
</evidence>
<reference evidence="14" key="1">
    <citation type="submission" date="2022-11" db="EMBL/GenBank/DDBJ databases">
        <authorList>
            <person name="Morgan W.R."/>
            <person name="Tartar A."/>
        </authorList>
    </citation>
    <scope>NUCLEOTIDE SEQUENCE</scope>
    <source>
        <strain evidence="14">ARSEF 373</strain>
    </source>
</reference>
<evidence type="ECO:0000256" key="4">
    <source>
        <dbReference type="ARBA" id="ARBA00012041"/>
    </source>
</evidence>
<dbReference type="PROSITE" id="PS00901">
    <property type="entry name" value="CYS_SYNTHASE"/>
    <property type="match status" value="1"/>
</dbReference>